<accession>A0A834TFW9</accession>
<feature type="coiled-coil region" evidence="1">
    <location>
        <begin position="91"/>
        <end position="158"/>
    </location>
</feature>
<keyword evidence="1" id="KW-0175">Coiled coil</keyword>
<name>A0A834TFW9_9FABA</name>
<protein>
    <submittedName>
        <fullName evidence="3">WPP domain-associated protein</fullName>
    </submittedName>
</protein>
<evidence type="ECO:0000256" key="1">
    <source>
        <dbReference type="SAM" id="Coils"/>
    </source>
</evidence>
<evidence type="ECO:0000313" key="3">
    <source>
        <dbReference type="EMBL" id="KAF7821457.1"/>
    </source>
</evidence>
<dbReference type="OrthoDB" id="997674at2759"/>
<dbReference type="AlphaFoldDB" id="A0A834TFW9"/>
<dbReference type="Proteomes" id="UP000634136">
    <property type="component" value="Unassembled WGS sequence"/>
</dbReference>
<feature type="region of interest" description="Disordered" evidence="2">
    <location>
        <begin position="53"/>
        <end position="74"/>
    </location>
</feature>
<gene>
    <name evidence="3" type="ORF">G2W53_026912</name>
</gene>
<evidence type="ECO:0000256" key="2">
    <source>
        <dbReference type="SAM" id="MobiDB-lite"/>
    </source>
</evidence>
<evidence type="ECO:0000313" key="4">
    <source>
        <dbReference type="Proteomes" id="UP000634136"/>
    </source>
</evidence>
<feature type="compositionally biased region" description="Basic and acidic residues" evidence="2">
    <location>
        <begin position="53"/>
        <end position="63"/>
    </location>
</feature>
<organism evidence="3 4">
    <name type="scientific">Senna tora</name>
    <dbReference type="NCBI Taxonomy" id="362788"/>
    <lineage>
        <taxon>Eukaryota</taxon>
        <taxon>Viridiplantae</taxon>
        <taxon>Streptophyta</taxon>
        <taxon>Embryophyta</taxon>
        <taxon>Tracheophyta</taxon>
        <taxon>Spermatophyta</taxon>
        <taxon>Magnoliopsida</taxon>
        <taxon>eudicotyledons</taxon>
        <taxon>Gunneridae</taxon>
        <taxon>Pentapetalae</taxon>
        <taxon>rosids</taxon>
        <taxon>fabids</taxon>
        <taxon>Fabales</taxon>
        <taxon>Fabaceae</taxon>
        <taxon>Caesalpinioideae</taxon>
        <taxon>Cassia clade</taxon>
        <taxon>Senna</taxon>
    </lineage>
</organism>
<reference evidence="3" key="1">
    <citation type="submission" date="2020-09" db="EMBL/GenBank/DDBJ databases">
        <title>Genome-Enabled Discovery of Anthraquinone Biosynthesis in Senna tora.</title>
        <authorList>
            <person name="Kang S.-H."/>
            <person name="Pandey R.P."/>
            <person name="Lee C.-M."/>
            <person name="Sim J.-S."/>
            <person name="Jeong J.-T."/>
            <person name="Choi B.-S."/>
            <person name="Jung M."/>
            <person name="Ginzburg D."/>
            <person name="Zhao K."/>
            <person name="Won S.Y."/>
            <person name="Oh T.-J."/>
            <person name="Yu Y."/>
            <person name="Kim N.-H."/>
            <person name="Lee O.R."/>
            <person name="Lee T.-H."/>
            <person name="Bashyal P."/>
            <person name="Kim T.-S."/>
            <person name="Lee W.-H."/>
            <person name="Kawkins C."/>
            <person name="Kim C.-K."/>
            <person name="Kim J.S."/>
            <person name="Ahn B.O."/>
            <person name="Rhee S.Y."/>
            <person name="Sohng J.K."/>
        </authorList>
    </citation>
    <scope>NUCLEOTIDE SEQUENCE</scope>
    <source>
        <tissue evidence="3">Leaf</tissue>
    </source>
</reference>
<dbReference type="EMBL" id="JAAIUW010000008">
    <property type="protein sequence ID" value="KAF7821457.1"/>
    <property type="molecule type" value="Genomic_DNA"/>
</dbReference>
<proteinExistence type="predicted"/>
<sequence>MRAAKSSMDDDMDRLQCICWVQMKPMTLGNLPRSYKSLDQVPWENFVGTMAERSKTTHEEQGAKHGKKVRPGSREPLADTVARLARVEFAKADGEDKFEEANQRIEELDKGKEELRKAIQGALNLTLDKCLGQVKTFEETLKAEIIALKEELVKVTDELTLCKKVIAQGGHVEVAPTPSKLDIPKPKFYKGSGNAKELDNFLWGVKQYFKALGIADDASKIDTDTLYLVDTAWMWWRRRLGDVEKGTCTINTWAEFKKELKQQLYPINAKEEARAKLRRLQH</sequence>
<keyword evidence="4" id="KW-1185">Reference proteome</keyword>
<comment type="caution">
    <text evidence="3">The sequence shown here is derived from an EMBL/GenBank/DDBJ whole genome shotgun (WGS) entry which is preliminary data.</text>
</comment>